<dbReference type="RefSeq" id="WP_149674549.1">
    <property type="nucleotide sequence ID" value="NZ_VTUZ01000035.1"/>
</dbReference>
<dbReference type="Proteomes" id="UP000325273">
    <property type="component" value="Unassembled WGS sequence"/>
</dbReference>
<feature type="active site" description="Acyl-ester intermediate" evidence="7">
    <location>
        <position position="54"/>
    </location>
</feature>
<dbReference type="PRINTS" id="PR00725">
    <property type="entry name" value="DADACBPTASE1"/>
</dbReference>
<proteinExistence type="inferred from homology"/>
<evidence type="ECO:0000313" key="13">
    <source>
        <dbReference type="Proteomes" id="UP000325273"/>
    </source>
</evidence>
<feature type="active site" description="Proton acceptor" evidence="7">
    <location>
        <position position="57"/>
    </location>
</feature>
<keyword evidence="2 10" id="KW-0732">Signal</keyword>
<feature type="signal peptide" evidence="10">
    <location>
        <begin position="1"/>
        <end position="19"/>
    </location>
</feature>
<evidence type="ECO:0000256" key="3">
    <source>
        <dbReference type="ARBA" id="ARBA00022801"/>
    </source>
</evidence>
<dbReference type="GO" id="GO:0071555">
    <property type="term" value="P:cell wall organization"/>
    <property type="evidence" value="ECO:0007669"/>
    <property type="project" value="UniProtKB-KW"/>
</dbReference>
<evidence type="ECO:0000256" key="5">
    <source>
        <dbReference type="ARBA" id="ARBA00022984"/>
    </source>
</evidence>
<dbReference type="InterPro" id="IPR012338">
    <property type="entry name" value="Beta-lactam/transpept-like"/>
</dbReference>
<dbReference type="GO" id="GO:0008360">
    <property type="term" value="P:regulation of cell shape"/>
    <property type="evidence" value="ECO:0007669"/>
    <property type="project" value="UniProtKB-KW"/>
</dbReference>
<feature type="binding site" evidence="8">
    <location>
        <position position="219"/>
    </location>
    <ligand>
        <name>substrate</name>
    </ligand>
</feature>
<sequence length="303" mass="32168">MTAGIASCLSSLASGATTAQPPPAVQAVSWMVVDGESGQTLAERNADAERQPASLTKLMTAYIVLGALKRGTLRWDEKVQVDAADIRYVGNDEAKMFLVPGQRVSVKQLVQGLIAASANDAALVLAARVGGSLAGFEQLMNDTAQQLGMKHTHYSTPSGITTPGNYSTARDLSTLALRLTADFPDYYAFSSEQHFAFGKFEKRNKNWLLGKDPSVDGMKTGHTQVAGYCIVATAKRSQPSPPMTRRVFAVLLGAPTASARITGASNLLNYAFSAYKDYLNSDSTGGHVVTRMSGPKIGRADGT</sequence>
<dbReference type="GO" id="GO:0009002">
    <property type="term" value="F:serine-type D-Ala-D-Ala carboxypeptidase activity"/>
    <property type="evidence" value="ECO:0007669"/>
    <property type="project" value="InterPro"/>
</dbReference>
<evidence type="ECO:0000259" key="11">
    <source>
        <dbReference type="Pfam" id="PF00768"/>
    </source>
</evidence>
<evidence type="ECO:0000256" key="2">
    <source>
        <dbReference type="ARBA" id="ARBA00022729"/>
    </source>
</evidence>
<dbReference type="Gene3D" id="3.40.710.10">
    <property type="entry name" value="DD-peptidase/beta-lactamase superfamily"/>
    <property type="match status" value="1"/>
</dbReference>
<dbReference type="EMBL" id="VTUZ01000035">
    <property type="protein sequence ID" value="KAA1003528.1"/>
    <property type="molecule type" value="Genomic_DNA"/>
</dbReference>
<evidence type="ECO:0000256" key="8">
    <source>
        <dbReference type="PIRSR" id="PIRSR618044-2"/>
    </source>
</evidence>
<organism evidence="12 13">
    <name type="scientific">Paraburkholderia panacisoli</name>
    <dbReference type="NCBI Taxonomy" id="2603818"/>
    <lineage>
        <taxon>Bacteria</taxon>
        <taxon>Pseudomonadati</taxon>
        <taxon>Pseudomonadota</taxon>
        <taxon>Betaproteobacteria</taxon>
        <taxon>Burkholderiales</taxon>
        <taxon>Burkholderiaceae</taxon>
        <taxon>Paraburkholderia</taxon>
    </lineage>
</organism>
<accession>A0A5B0GM75</accession>
<name>A0A5B0GM75_9BURK</name>
<dbReference type="InterPro" id="IPR018044">
    <property type="entry name" value="Peptidase_S11"/>
</dbReference>
<comment type="similarity">
    <text evidence="1 9">Belongs to the peptidase S11 family.</text>
</comment>
<feature type="domain" description="Peptidase S11 D-alanyl-D-alanine carboxypeptidase A N-terminal" evidence="11">
    <location>
        <begin position="18"/>
        <end position="255"/>
    </location>
</feature>
<reference evidence="12 13" key="1">
    <citation type="submission" date="2019-08" db="EMBL/GenBank/DDBJ databases">
        <title>Paraburkholderia sp. DCY113.</title>
        <authorList>
            <person name="Kang J."/>
        </authorList>
    </citation>
    <scope>NUCLEOTIDE SEQUENCE [LARGE SCALE GENOMIC DNA]</scope>
    <source>
        <strain evidence="12 13">DCY113</strain>
    </source>
</reference>
<keyword evidence="12" id="KW-0645">Protease</keyword>
<dbReference type="AlphaFoldDB" id="A0A5B0GM75"/>
<feature type="active site" evidence="7">
    <location>
        <position position="117"/>
    </location>
</feature>
<evidence type="ECO:0000256" key="10">
    <source>
        <dbReference type="SAM" id="SignalP"/>
    </source>
</evidence>
<comment type="caution">
    <text evidence="12">The sequence shown here is derived from an EMBL/GenBank/DDBJ whole genome shotgun (WGS) entry which is preliminary data.</text>
</comment>
<evidence type="ECO:0000256" key="6">
    <source>
        <dbReference type="ARBA" id="ARBA00023316"/>
    </source>
</evidence>
<evidence type="ECO:0000256" key="9">
    <source>
        <dbReference type="RuleBase" id="RU004016"/>
    </source>
</evidence>
<keyword evidence="12" id="KW-0121">Carboxypeptidase</keyword>
<feature type="chain" id="PRO_5022819553" evidence="10">
    <location>
        <begin position="20"/>
        <end position="303"/>
    </location>
</feature>
<evidence type="ECO:0000256" key="1">
    <source>
        <dbReference type="ARBA" id="ARBA00007164"/>
    </source>
</evidence>
<dbReference type="SUPFAM" id="SSF56601">
    <property type="entry name" value="beta-lactamase/transpeptidase-like"/>
    <property type="match status" value="1"/>
</dbReference>
<dbReference type="GO" id="GO:0006508">
    <property type="term" value="P:proteolysis"/>
    <property type="evidence" value="ECO:0007669"/>
    <property type="project" value="InterPro"/>
</dbReference>
<evidence type="ECO:0000256" key="4">
    <source>
        <dbReference type="ARBA" id="ARBA00022960"/>
    </source>
</evidence>
<keyword evidence="5" id="KW-0573">Peptidoglycan synthesis</keyword>
<keyword evidence="6" id="KW-0961">Cell wall biogenesis/degradation</keyword>
<keyword evidence="4" id="KW-0133">Cell shape</keyword>
<gene>
    <name evidence="12" type="ORF">FVF58_36380</name>
</gene>
<dbReference type="PANTHER" id="PTHR21581">
    <property type="entry name" value="D-ALANYL-D-ALANINE CARBOXYPEPTIDASE"/>
    <property type="match status" value="1"/>
</dbReference>
<keyword evidence="3" id="KW-0378">Hydrolase</keyword>
<protein>
    <submittedName>
        <fullName evidence="12">D-alanyl-D-alanine carboxypeptidase</fullName>
    </submittedName>
</protein>
<dbReference type="Pfam" id="PF00768">
    <property type="entry name" value="Peptidase_S11"/>
    <property type="match status" value="1"/>
</dbReference>
<evidence type="ECO:0000313" key="12">
    <source>
        <dbReference type="EMBL" id="KAA1003528.1"/>
    </source>
</evidence>
<keyword evidence="13" id="KW-1185">Reference proteome</keyword>
<evidence type="ECO:0000256" key="7">
    <source>
        <dbReference type="PIRSR" id="PIRSR618044-1"/>
    </source>
</evidence>
<dbReference type="InterPro" id="IPR001967">
    <property type="entry name" value="Peptidase_S11_N"/>
</dbReference>
<dbReference type="PANTHER" id="PTHR21581:SF6">
    <property type="entry name" value="TRAFFICKING PROTEIN PARTICLE COMPLEX SUBUNIT 12"/>
    <property type="match status" value="1"/>
</dbReference>
<dbReference type="GO" id="GO:0009252">
    <property type="term" value="P:peptidoglycan biosynthetic process"/>
    <property type="evidence" value="ECO:0007669"/>
    <property type="project" value="UniProtKB-KW"/>
</dbReference>